<evidence type="ECO:0008006" key="4">
    <source>
        <dbReference type="Google" id="ProtNLM"/>
    </source>
</evidence>
<reference evidence="2" key="1">
    <citation type="submission" date="2023-03" db="EMBL/GenBank/DDBJ databases">
        <title>Massive genome expansion in bonnet fungi (Mycena s.s.) driven by repeated elements and novel gene families across ecological guilds.</title>
        <authorList>
            <consortium name="Lawrence Berkeley National Laboratory"/>
            <person name="Harder C.B."/>
            <person name="Miyauchi S."/>
            <person name="Viragh M."/>
            <person name="Kuo A."/>
            <person name="Thoen E."/>
            <person name="Andreopoulos B."/>
            <person name="Lu D."/>
            <person name="Skrede I."/>
            <person name="Drula E."/>
            <person name="Henrissat B."/>
            <person name="Morin E."/>
            <person name="Kohler A."/>
            <person name="Barry K."/>
            <person name="LaButti K."/>
            <person name="Morin E."/>
            <person name="Salamov A."/>
            <person name="Lipzen A."/>
            <person name="Mereny Z."/>
            <person name="Hegedus B."/>
            <person name="Baldrian P."/>
            <person name="Stursova M."/>
            <person name="Weitz H."/>
            <person name="Taylor A."/>
            <person name="Grigoriev I.V."/>
            <person name="Nagy L.G."/>
            <person name="Martin F."/>
            <person name="Kauserud H."/>
        </authorList>
    </citation>
    <scope>NUCLEOTIDE SEQUENCE</scope>
    <source>
        <strain evidence="2">CBHHK173m</strain>
    </source>
</reference>
<dbReference type="AlphaFoldDB" id="A0AAD6U7E4"/>
<feature type="region of interest" description="Disordered" evidence="1">
    <location>
        <begin position="38"/>
        <end position="70"/>
    </location>
</feature>
<sequence>MVLQSKRVNLENAPPSFGAAHPTHGSIKSIGSRIRSSIHDPARRRRARTAHSSKYAADQTKRKSKAKAPQLRFDVTSVAPPQMADVEMCDVEQQPAFSTTSYEVPRELLRPTFQEISYDTLSSFEPELLGDDLPDIEYIRDVMEDLGPGLLRAAVTVVPDSPAKNALPTEIAITINDHSDYPPPTHMLAVHGRAPKDAPLSARRQVTLVPTHSLVLGLHCVRLPKFAAPPSAPAYTSEDRTQLTIPVQPLCIPAPATYAFLATFLYTKRTDILLKALLPCPPPPKLDDDRTLLPAFAGRLAATYTGHALMRHIQSVYGLWQNACALGVFVDELWDTIDLAWEVLLTAMAISNGKPHLMLKRPATPPPVASTSEVAASTADSESRASTPQP</sequence>
<protein>
    <recommendedName>
        <fullName evidence="4">Clp1-like protein</fullName>
    </recommendedName>
</protein>
<keyword evidence="3" id="KW-1185">Reference proteome</keyword>
<feature type="region of interest" description="Disordered" evidence="1">
    <location>
        <begin position="361"/>
        <end position="390"/>
    </location>
</feature>
<evidence type="ECO:0000313" key="2">
    <source>
        <dbReference type="EMBL" id="KAJ7093917.1"/>
    </source>
</evidence>
<name>A0AAD6U7E4_9AGAR</name>
<dbReference type="EMBL" id="JARJCN010000015">
    <property type="protein sequence ID" value="KAJ7093917.1"/>
    <property type="molecule type" value="Genomic_DNA"/>
</dbReference>
<proteinExistence type="predicted"/>
<feature type="compositionally biased region" description="Low complexity" evidence="1">
    <location>
        <begin position="369"/>
        <end position="380"/>
    </location>
</feature>
<dbReference type="Proteomes" id="UP001222325">
    <property type="component" value="Unassembled WGS sequence"/>
</dbReference>
<accession>A0AAD6U7E4</accession>
<evidence type="ECO:0000256" key="1">
    <source>
        <dbReference type="SAM" id="MobiDB-lite"/>
    </source>
</evidence>
<organism evidence="2 3">
    <name type="scientific">Mycena belliarum</name>
    <dbReference type="NCBI Taxonomy" id="1033014"/>
    <lineage>
        <taxon>Eukaryota</taxon>
        <taxon>Fungi</taxon>
        <taxon>Dikarya</taxon>
        <taxon>Basidiomycota</taxon>
        <taxon>Agaricomycotina</taxon>
        <taxon>Agaricomycetes</taxon>
        <taxon>Agaricomycetidae</taxon>
        <taxon>Agaricales</taxon>
        <taxon>Marasmiineae</taxon>
        <taxon>Mycenaceae</taxon>
        <taxon>Mycena</taxon>
    </lineage>
</organism>
<comment type="caution">
    <text evidence="2">The sequence shown here is derived from an EMBL/GenBank/DDBJ whole genome shotgun (WGS) entry which is preliminary data.</text>
</comment>
<evidence type="ECO:0000313" key="3">
    <source>
        <dbReference type="Proteomes" id="UP001222325"/>
    </source>
</evidence>
<gene>
    <name evidence="2" type="ORF">B0H15DRAFT_947252</name>
</gene>
<feature type="compositionally biased region" description="Basic residues" evidence="1">
    <location>
        <begin position="42"/>
        <end position="51"/>
    </location>
</feature>